<feature type="transmembrane region" description="Helical" evidence="1">
    <location>
        <begin position="200"/>
        <end position="222"/>
    </location>
</feature>
<keyword evidence="1" id="KW-1133">Transmembrane helix</keyword>
<evidence type="ECO:0000313" key="2">
    <source>
        <dbReference type="EMBL" id="PQA49412.1"/>
    </source>
</evidence>
<evidence type="ECO:0000256" key="1">
    <source>
        <dbReference type="SAM" id="Phobius"/>
    </source>
</evidence>
<keyword evidence="2" id="KW-0378">Hydrolase</keyword>
<organism evidence="2 3">
    <name type="scientific">Amnimonas aquatica</name>
    <dbReference type="NCBI Taxonomy" id="2094561"/>
    <lineage>
        <taxon>Bacteria</taxon>
        <taxon>Pseudomonadati</taxon>
        <taxon>Pseudomonadota</taxon>
        <taxon>Gammaproteobacteria</taxon>
        <taxon>Moraxellales</taxon>
        <taxon>Moraxellaceae</taxon>
        <taxon>Amnimonas</taxon>
    </lineage>
</organism>
<evidence type="ECO:0000313" key="3">
    <source>
        <dbReference type="Proteomes" id="UP000243900"/>
    </source>
</evidence>
<gene>
    <name evidence="2" type="ORF">C5O18_02500</name>
</gene>
<dbReference type="PANTHER" id="PTHR39456">
    <property type="entry name" value="METAL-DEPENDENT HYDROLASE"/>
    <property type="match status" value="1"/>
</dbReference>
<dbReference type="PIRSF" id="PIRSF007580">
    <property type="entry name" value="UCP07580"/>
    <property type="match status" value="1"/>
</dbReference>
<protein>
    <submittedName>
        <fullName evidence="2">Metal-dependent hydrolase</fullName>
    </submittedName>
</protein>
<dbReference type="OrthoDB" id="5727566at2"/>
<dbReference type="AlphaFoldDB" id="A0A2P6AUE5"/>
<accession>A0A2P6AUE5</accession>
<proteinExistence type="predicted"/>
<reference evidence="3" key="1">
    <citation type="submission" date="2018-02" db="EMBL/GenBank/DDBJ databases">
        <title>Genome sequencing of Solimonas sp. HR-BB.</title>
        <authorList>
            <person name="Lee Y."/>
            <person name="Jeon C.O."/>
        </authorList>
    </citation>
    <scope>NUCLEOTIDE SEQUENCE [LARGE SCALE GENOMIC DNA]</scope>
    <source>
        <strain evidence="3">HR-E</strain>
    </source>
</reference>
<dbReference type="Pfam" id="PF10118">
    <property type="entry name" value="Metal_hydrol"/>
    <property type="match status" value="1"/>
</dbReference>
<dbReference type="EMBL" id="PTQZ01000029">
    <property type="protein sequence ID" value="PQA49412.1"/>
    <property type="molecule type" value="Genomic_DNA"/>
</dbReference>
<dbReference type="RefSeq" id="WP_105191292.1">
    <property type="nucleotide sequence ID" value="NZ_PTQZ01000029.1"/>
</dbReference>
<dbReference type="GO" id="GO:0016787">
    <property type="term" value="F:hydrolase activity"/>
    <property type="evidence" value="ECO:0007669"/>
    <property type="project" value="UniProtKB-KW"/>
</dbReference>
<sequence>MTTAHATAHHKIMPRKVKFDLTETPLHWIPNDPFATHLINGIHMLLPAGEFWFCRVYNKALPLITDPQLREDVTGFIRQEAIHARVHEGGQRYLQAHNLDTTDYVARADLVFGKLLSDAPLGLPALQVRAIEKHWLVLRVGIIAAIEHFTGMLGQWCMDNKTWDKADPVMADLFRWHLAEEVEHRNVAFDLFQHLCKTQLGFYVSRQALMTVIFPLFIYFLADGFRSIAIQDSSDAAVRRMARRSIPRLLLELERVGRRTENVPTFGFLVAGTLRWLSPRFHPESEGNTEQALAYLARSPAAQAAATLH</sequence>
<comment type="caution">
    <text evidence="2">The sequence shown here is derived from an EMBL/GenBank/DDBJ whole genome shotgun (WGS) entry which is preliminary data.</text>
</comment>
<dbReference type="PANTHER" id="PTHR39456:SF1">
    <property type="entry name" value="METAL-DEPENDENT HYDROLASE"/>
    <property type="match status" value="1"/>
</dbReference>
<dbReference type="InterPro" id="IPR016516">
    <property type="entry name" value="UCP07580"/>
</dbReference>
<keyword evidence="1" id="KW-0472">Membrane</keyword>
<name>A0A2P6AUE5_9GAMM</name>
<keyword evidence="1" id="KW-0812">Transmembrane</keyword>
<dbReference type="Proteomes" id="UP000243900">
    <property type="component" value="Unassembled WGS sequence"/>
</dbReference>
<keyword evidence="3" id="KW-1185">Reference proteome</keyword>